<evidence type="ECO:0000256" key="2">
    <source>
        <dbReference type="ARBA" id="ARBA00009772"/>
    </source>
</evidence>
<dbReference type="InterPro" id="IPR002010">
    <property type="entry name" value="T3SS_IM_R"/>
</dbReference>
<feature type="transmembrane region" description="Helical" evidence="7">
    <location>
        <begin position="104"/>
        <end position="121"/>
    </location>
</feature>
<evidence type="ECO:0000313" key="9">
    <source>
        <dbReference type="Proteomes" id="UP000541347"/>
    </source>
</evidence>
<keyword evidence="3" id="KW-1003">Cell membrane</keyword>
<keyword evidence="9" id="KW-1185">Reference proteome</keyword>
<dbReference type="PANTHER" id="PTHR30065">
    <property type="entry name" value="FLAGELLAR BIOSYNTHETIC PROTEIN FLIR"/>
    <property type="match status" value="1"/>
</dbReference>
<keyword evidence="8" id="KW-0282">Flagellum</keyword>
<evidence type="ECO:0000256" key="7">
    <source>
        <dbReference type="SAM" id="Phobius"/>
    </source>
</evidence>
<accession>A0ABW9ZJ03</accession>
<evidence type="ECO:0000256" key="4">
    <source>
        <dbReference type="ARBA" id="ARBA00022692"/>
    </source>
</evidence>
<reference evidence="8 9" key="1">
    <citation type="submission" date="2020-01" db="EMBL/GenBank/DDBJ databases">
        <authorList>
            <person name="Peng S.Y."/>
            <person name="Li J."/>
            <person name="Wang M."/>
            <person name="Wang L."/>
            <person name="Wang C.Q."/>
            <person name="Wang J.R."/>
        </authorList>
    </citation>
    <scope>NUCLEOTIDE SEQUENCE [LARGE SCALE GENOMIC DNA]</scope>
    <source>
        <strain evidence="8 9">XCT-34</strain>
    </source>
</reference>
<comment type="caution">
    <text evidence="8">The sequence shown here is derived from an EMBL/GenBank/DDBJ whole genome shotgun (WGS) entry which is preliminary data.</text>
</comment>
<evidence type="ECO:0000313" key="8">
    <source>
        <dbReference type="EMBL" id="NBN64857.1"/>
    </source>
</evidence>
<evidence type="ECO:0000256" key="5">
    <source>
        <dbReference type="ARBA" id="ARBA00022989"/>
    </source>
</evidence>
<dbReference type="Pfam" id="PF01311">
    <property type="entry name" value="Bac_export_1"/>
    <property type="match status" value="1"/>
</dbReference>
<sequence length="257" mass="27508">MLAEMLLARFGSEVVLAVFLLFCRIGACLMIIPGFGSDRIPVRIRLMVAVAVTLALAPLLLPSVQAAMPDQSLATLVRMILAELFVGGLLGLLGRAFIAALETIGNLAAMSIGLTAMPGMAVEGNEVLPPMASLMTLTATALVFITNQHWELIRALADSYSAIPPGAGLDMQSGLIRLTDQLANTFLLALRIGSPFVIYAVVVNFALGLANKLTPQIPVYFIAMPFVIAGGLYFLFIVMDEAMLLFLDGYVTWLKFS</sequence>
<evidence type="ECO:0000256" key="6">
    <source>
        <dbReference type="ARBA" id="ARBA00023136"/>
    </source>
</evidence>
<dbReference type="Proteomes" id="UP000541347">
    <property type="component" value="Unassembled WGS sequence"/>
</dbReference>
<dbReference type="NCBIfam" id="NF009416">
    <property type="entry name" value="PRK12780.1"/>
    <property type="match status" value="1"/>
</dbReference>
<dbReference type="RefSeq" id="WP_161676798.1">
    <property type="nucleotide sequence ID" value="NZ_JAABLP010000003.1"/>
</dbReference>
<comment type="subcellular location">
    <subcellularLocation>
        <location evidence="1">Cell membrane</location>
        <topology evidence="1">Multi-pass membrane protein</topology>
    </subcellularLocation>
</comment>
<dbReference type="EMBL" id="JAABLP010000003">
    <property type="protein sequence ID" value="NBN64857.1"/>
    <property type="molecule type" value="Genomic_DNA"/>
</dbReference>
<name>A0ABW9ZJ03_9HYPH</name>
<evidence type="ECO:0000256" key="3">
    <source>
        <dbReference type="ARBA" id="ARBA00022475"/>
    </source>
</evidence>
<feature type="transmembrane region" description="Helical" evidence="7">
    <location>
        <begin position="219"/>
        <end position="238"/>
    </location>
</feature>
<feature type="transmembrane region" description="Helical" evidence="7">
    <location>
        <begin position="73"/>
        <end position="92"/>
    </location>
</feature>
<comment type="similarity">
    <text evidence="2">Belongs to the FliR/MopE/SpaR family.</text>
</comment>
<feature type="transmembrane region" description="Helical" evidence="7">
    <location>
        <begin position="14"/>
        <end position="32"/>
    </location>
</feature>
<keyword evidence="4 7" id="KW-0812">Transmembrane</keyword>
<dbReference type="PANTHER" id="PTHR30065:SF8">
    <property type="entry name" value="FLAGELLAR BIOSYNTHETIC PROTEIN FLIR"/>
    <property type="match status" value="1"/>
</dbReference>
<keyword evidence="8" id="KW-0966">Cell projection</keyword>
<gene>
    <name evidence="8" type="ORF">GWI71_14280</name>
</gene>
<keyword evidence="6 7" id="KW-0472">Membrane</keyword>
<protein>
    <submittedName>
        <fullName evidence="8">Flagellar biosynthesis protein FliR</fullName>
    </submittedName>
</protein>
<proteinExistence type="inferred from homology"/>
<feature type="transmembrane region" description="Helical" evidence="7">
    <location>
        <begin position="186"/>
        <end position="207"/>
    </location>
</feature>
<keyword evidence="5 7" id="KW-1133">Transmembrane helix</keyword>
<feature type="transmembrane region" description="Helical" evidence="7">
    <location>
        <begin position="44"/>
        <end position="61"/>
    </location>
</feature>
<evidence type="ECO:0000256" key="1">
    <source>
        <dbReference type="ARBA" id="ARBA00004651"/>
    </source>
</evidence>
<keyword evidence="8" id="KW-0969">Cilium</keyword>
<organism evidence="8 9">
    <name type="scientific">Pannonibacter tanglangensis</name>
    <dbReference type="NCBI Taxonomy" id="2750084"/>
    <lineage>
        <taxon>Bacteria</taxon>
        <taxon>Pseudomonadati</taxon>
        <taxon>Pseudomonadota</taxon>
        <taxon>Alphaproteobacteria</taxon>
        <taxon>Hyphomicrobiales</taxon>
        <taxon>Stappiaceae</taxon>
        <taxon>Pannonibacter</taxon>
    </lineage>
</organism>
<dbReference type="PRINTS" id="PR00953">
    <property type="entry name" value="TYPE3IMRPROT"/>
</dbReference>